<comment type="similarity">
    <text evidence="2">Belongs to the thioredoxin family.</text>
</comment>
<organism evidence="5 6">
    <name type="scientific">Allofournierella massiliensis</name>
    <dbReference type="NCBI Taxonomy" id="1650663"/>
    <lineage>
        <taxon>Bacteria</taxon>
        <taxon>Bacillati</taxon>
        <taxon>Bacillota</taxon>
        <taxon>Clostridia</taxon>
        <taxon>Eubacteriales</taxon>
        <taxon>Oscillospiraceae</taxon>
        <taxon>Allofournierella</taxon>
    </lineage>
</organism>
<dbReference type="GO" id="GO:0015035">
    <property type="term" value="F:protein-disulfide reductase activity"/>
    <property type="evidence" value="ECO:0007669"/>
    <property type="project" value="InterPro"/>
</dbReference>
<evidence type="ECO:0000313" key="6">
    <source>
        <dbReference type="Proteomes" id="UP000295184"/>
    </source>
</evidence>
<dbReference type="CDD" id="cd02947">
    <property type="entry name" value="TRX_family"/>
    <property type="match status" value="1"/>
</dbReference>
<sequence length="106" mass="11446">MAMFSVTTQDFEKAVIESAAPVLVEFTAPWCGYCRRLAPVLQRMSGEEGMLPIAAVNIDEEPALAERFKVDTIPTLLVFRGGSHGPALVAPSTAAQIKEWLAGQEV</sequence>
<dbReference type="AlphaFoldDB" id="A0A4R1R7G2"/>
<dbReference type="PANTHER" id="PTHR43601">
    <property type="entry name" value="THIOREDOXIN, MITOCHONDRIAL"/>
    <property type="match status" value="1"/>
</dbReference>
<dbReference type="InterPro" id="IPR017937">
    <property type="entry name" value="Thioredoxin_CS"/>
</dbReference>
<dbReference type="SUPFAM" id="SSF52833">
    <property type="entry name" value="Thioredoxin-like"/>
    <property type="match status" value="1"/>
</dbReference>
<dbReference type="STRING" id="1650663.GCA_001486665_01603"/>
<dbReference type="InterPro" id="IPR036249">
    <property type="entry name" value="Thioredoxin-like_sf"/>
</dbReference>
<dbReference type="Gene3D" id="3.40.30.10">
    <property type="entry name" value="Glutaredoxin"/>
    <property type="match status" value="1"/>
</dbReference>
<evidence type="ECO:0000259" key="4">
    <source>
        <dbReference type="PROSITE" id="PS51352"/>
    </source>
</evidence>
<dbReference type="PRINTS" id="PR00421">
    <property type="entry name" value="THIOREDOXIN"/>
</dbReference>
<dbReference type="InterPro" id="IPR013766">
    <property type="entry name" value="Thioredoxin_domain"/>
</dbReference>
<keyword evidence="1 3" id="KW-1015">Disulfide bond</keyword>
<dbReference type="PIRSF" id="PIRSF000077">
    <property type="entry name" value="Thioredoxin"/>
    <property type="match status" value="1"/>
</dbReference>
<evidence type="ECO:0000256" key="2">
    <source>
        <dbReference type="PIRNR" id="PIRNR000077"/>
    </source>
</evidence>
<gene>
    <name evidence="5" type="ORF">EDD77_1016</name>
</gene>
<comment type="caution">
    <text evidence="5">The sequence shown here is derived from an EMBL/GenBank/DDBJ whole genome shotgun (WGS) entry which is preliminary data.</text>
</comment>
<dbReference type="Pfam" id="PF00085">
    <property type="entry name" value="Thioredoxin"/>
    <property type="match status" value="1"/>
</dbReference>
<reference evidence="5 6" key="1">
    <citation type="submission" date="2019-03" db="EMBL/GenBank/DDBJ databases">
        <title>Genomic Encyclopedia of Type Strains, Phase IV (KMG-IV): sequencing the most valuable type-strain genomes for metagenomic binning, comparative biology and taxonomic classification.</title>
        <authorList>
            <person name="Goeker M."/>
        </authorList>
    </citation>
    <scope>NUCLEOTIDE SEQUENCE [LARGE SCALE GENOMIC DNA]</scope>
    <source>
        <strain evidence="5 6">DSM 100451</strain>
    </source>
</reference>
<dbReference type="PANTHER" id="PTHR43601:SF3">
    <property type="entry name" value="THIOREDOXIN, MITOCHONDRIAL"/>
    <property type="match status" value="1"/>
</dbReference>
<dbReference type="RefSeq" id="WP_058964028.1">
    <property type="nucleotide sequence ID" value="NZ_CABKVM010000016.1"/>
</dbReference>
<feature type="domain" description="Thioredoxin" evidence="4">
    <location>
        <begin position="1"/>
        <end position="106"/>
    </location>
</feature>
<evidence type="ECO:0000313" key="5">
    <source>
        <dbReference type="EMBL" id="TCL61556.1"/>
    </source>
</evidence>
<dbReference type="PROSITE" id="PS51352">
    <property type="entry name" value="THIOREDOXIN_2"/>
    <property type="match status" value="1"/>
</dbReference>
<dbReference type="InterPro" id="IPR005746">
    <property type="entry name" value="Thioredoxin"/>
</dbReference>
<feature type="disulfide bond" description="Redox-active" evidence="3">
    <location>
        <begin position="31"/>
        <end position="34"/>
    </location>
</feature>
<dbReference type="EMBL" id="SLUM01000001">
    <property type="protein sequence ID" value="TCL61556.1"/>
    <property type="molecule type" value="Genomic_DNA"/>
</dbReference>
<dbReference type="Proteomes" id="UP000295184">
    <property type="component" value="Unassembled WGS sequence"/>
</dbReference>
<dbReference type="PROSITE" id="PS00194">
    <property type="entry name" value="THIOREDOXIN_1"/>
    <property type="match status" value="1"/>
</dbReference>
<keyword evidence="3" id="KW-0676">Redox-active center</keyword>
<proteinExistence type="inferred from homology"/>
<protein>
    <recommendedName>
        <fullName evidence="2">Thioredoxin</fullName>
    </recommendedName>
</protein>
<evidence type="ECO:0000256" key="1">
    <source>
        <dbReference type="ARBA" id="ARBA00023157"/>
    </source>
</evidence>
<dbReference type="GO" id="GO:0045454">
    <property type="term" value="P:cell redox homeostasis"/>
    <property type="evidence" value="ECO:0007669"/>
    <property type="project" value="TreeGrafter"/>
</dbReference>
<evidence type="ECO:0000256" key="3">
    <source>
        <dbReference type="PIRSR" id="PIRSR000077-4"/>
    </source>
</evidence>
<accession>A0A4R1R7G2</accession>
<name>A0A4R1R7G2_9FIRM</name>